<keyword evidence="2" id="KW-1185">Reference proteome</keyword>
<dbReference type="AlphaFoldDB" id="A0A7K1KUJ4"/>
<name>A0A7K1KUJ4_9ACTN</name>
<dbReference type="Proteomes" id="UP000432015">
    <property type="component" value="Unassembled WGS sequence"/>
</dbReference>
<evidence type="ECO:0000313" key="1">
    <source>
        <dbReference type="EMBL" id="MUN35717.1"/>
    </source>
</evidence>
<accession>A0A7K1KUJ4</accession>
<dbReference type="EMBL" id="WOFH01000001">
    <property type="protein sequence ID" value="MUN35717.1"/>
    <property type="molecule type" value="Genomic_DNA"/>
</dbReference>
<gene>
    <name evidence="1" type="ORF">GNZ18_03775</name>
</gene>
<evidence type="ECO:0000313" key="2">
    <source>
        <dbReference type="Proteomes" id="UP000432015"/>
    </source>
</evidence>
<evidence type="ECO:0008006" key="3">
    <source>
        <dbReference type="Google" id="ProtNLM"/>
    </source>
</evidence>
<reference evidence="1 2" key="1">
    <citation type="submission" date="2019-11" db="EMBL/GenBank/DDBJ databases">
        <authorList>
            <person name="Cao P."/>
        </authorList>
    </citation>
    <scope>NUCLEOTIDE SEQUENCE [LARGE SCALE GENOMIC DNA]</scope>
    <source>
        <strain evidence="1 2">NEAU-AAG5</strain>
    </source>
</reference>
<dbReference type="RefSeq" id="WP_156214608.1">
    <property type="nucleotide sequence ID" value="NZ_WOFH01000001.1"/>
</dbReference>
<protein>
    <recommendedName>
        <fullName evidence="3">Diacylglycerol O-acyltransferase</fullName>
    </recommendedName>
</protein>
<sequence>MPGAPTYRLNPTDEMLFQAGERLGSSRIVQVLWRFPAEVSGSALRAEWDRLDLGLLSRKAVPARVPGARRRWVHAHNAEEPVTHPRPLADADVMDWIDAQARVPLPAGSDALWRLAAAPYRGGGLVSLTVPHFRSDGLGIFNALAAPPPGPAPRSSPAARLGGGDVGDVLGLAVRAAVESTRWSAGLLADGSARARVMSALRGGSPAPPCPAGGAEPRYFATTILAMDAGEWQERAHAHGGTVNSLFVEIAANLVRARVPLRGRSSIDIGIPMSLRGPDGDGRANALVVVPLSVPAGEPGHGDLTRTRRDTRTLLQGSGERSATLVPEPLWHLLPGRYADRLKAPGAQQTDAVASNFGRAPEGVARFAGQRADGVALRTVNVPGIVPGKARLRASLCLLDTGGQMIMTATGMPDRFGDAASLHRLVTDECARWGLRAEPWLGGVPTGGRAPREKEDRR</sequence>
<proteinExistence type="predicted"/>
<organism evidence="1 2">
    <name type="scientific">Actinomadura litoris</name>
    <dbReference type="NCBI Taxonomy" id="2678616"/>
    <lineage>
        <taxon>Bacteria</taxon>
        <taxon>Bacillati</taxon>
        <taxon>Actinomycetota</taxon>
        <taxon>Actinomycetes</taxon>
        <taxon>Streptosporangiales</taxon>
        <taxon>Thermomonosporaceae</taxon>
        <taxon>Actinomadura</taxon>
    </lineage>
</organism>
<comment type="caution">
    <text evidence="1">The sequence shown here is derived from an EMBL/GenBank/DDBJ whole genome shotgun (WGS) entry which is preliminary data.</text>
</comment>